<feature type="domain" description="C2H2-type" evidence="12">
    <location>
        <begin position="260"/>
        <end position="287"/>
    </location>
</feature>
<feature type="domain" description="C2H2-type" evidence="12">
    <location>
        <begin position="561"/>
        <end position="589"/>
    </location>
</feature>
<evidence type="ECO:0000256" key="9">
    <source>
        <dbReference type="ARBA" id="ARBA00023163"/>
    </source>
</evidence>
<feature type="domain" description="C2H2-type" evidence="12">
    <location>
        <begin position="148"/>
        <end position="176"/>
    </location>
</feature>
<dbReference type="SMART" id="SM00355">
    <property type="entry name" value="ZnF_C2H2"/>
    <property type="match status" value="28"/>
</dbReference>
<evidence type="ECO:0000256" key="8">
    <source>
        <dbReference type="ARBA" id="ARBA00023125"/>
    </source>
</evidence>
<feature type="domain" description="C2H2-type" evidence="12">
    <location>
        <begin position="92"/>
        <end position="114"/>
    </location>
</feature>
<evidence type="ECO:0000256" key="4">
    <source>
        <dbReference type="ARBA" id="ARBA00022737"/>
    </source>
</evidence>
<evidence type="ECO:0000256" key="1">
    <source>
        <dbReference type="ARBA" id="ARBA00004123"/>
    </source>
</evidence>
<feature type="domain" description="C2H2-type" evidence="12">
    <location>
        <begin position="742"/>
        <end position="769"/>
    </location>
</feature>
<dbReference type="FunFam" id="3.30.160.60:FF:001480">
    <property type="entry name" value="Si:cabz01071911.3"/>
    <property type="match status" value="1"/>
</dbReference>
<feature type="domain" description="C2H2-type" evidence="12">
    <location>
        <begin position="858"/>
        <end position="885"/>
    </location>
</feature>
<feature type="domain" description="C2H2-type" evidence="12">
    <location>
        <begin position="312"/>
        <end position="340"/>
    </location>
</feature>
<evidence type="ECO:0000256" key="5">
    <source>
        <dbReference type="ARBA" id="ARBA00022771"/>
    </source>
</evidence>
<protein>
    <recommendedName>
        <fullName evidence="12">C2H2-type domain-containing protein</fullName>
    </recommendedName>
</protein>
<feature type="domain" description="C2H2-type" evidence="12">
    <location>
        <begin position="345"/>
        <end position="367"/>
    </location>
</feature>
<keyword evidence="10" id="KW-0539">Nucleus</keyword>
<feature type="domain" description="C2H2-type" evidence="12">
    <location>
        <begin position="589"/>
        <end position="617"/>
    </location>
</feature>
<keyword evidence="4" id="KW-0677">Repeat</keyword>
<evidence type="ECO:0000259" key="12">
    <source>
        <dbReference type="PROSITE" id="PS50157"/>
    </source>
</evidence>
<dbReference type="FunFam" id="3.30.160.60:FF:000446">
    <property type="entry name" value="Zinc finger protein"/>
    <property type="match status" value="1"/>
</dbReference>
<dbReference type="Proteomes" id="UP001107558">
    <property type="component" value="Chromosome 2"/>
</dbReference>
<feature type="domain" description="C2H2-type" evidence="12">
    <location>
        <begin position="652"/>
        <end position="675"/>
    </location>
</feature>
<feature type="domain" description="C2H2-type" evidence="12">
    <location>
        <begin position="887"/>
        <end position="915"/>
    </location>
</feature>
<evidence type="ECO:0000313" key="13">
    <source>
        <dbReference type="EMBL" id="KAG5675157.1"/>
    </source>
</evidence>
<dbReference type="InterPro" id="IPR013087">
    <property type="entry name" value="Znf_C2H2_type"/>
</dbReference>
<evidence type="ECO:0000313" key="14">
    <source>
        <dbReference type="Proteomes" id="UP001107558"/>
    </source>
</evidence>
<dbReference type="PANTHER" id="PTHR24379">
    <property type="entry name" value="KRAB AND ZINC FINGER DOMAIN-CONTAINING"/>
    <property type="match status" value="1"/>
</dbReference>
<evidence type="ECO:0000256" key="3">
    <source>
        <dbReference type="ARBA" id="ARBA00022723"/>
    </source>
</evidence>
<feature type="domain" description="C2H2-type" evidence="12">
    <location>
        <begin position="830"/>
        <end position="857"/>
    </location>
</feature>
<feature type="domain" description="C2H2-type" evidence="12">
    <location>
        <begin position="916"/>
        <end position="941"/>
    </location>
</feature>
<dbReference type="FunFam" id="3.30.160.60:FF:000145">
    <property type="entry name" value="Zinc finger protein 574"/>
    <property type="match status" value="1"/>
</dbReference>
<keyword evidence="9" id="KW-0804">Transcription</keyword>
<accession>A0A9J6BZZ4</accession>
<keyword evidence="6" id="KW-0862">Zinc</keyword>
<dbReference type="GO" id="GO:0005634">
    <property type="term" value="C:nucleus"/>
    <property type="evidence" value="ECO:0007669"/>
    <property type="project" value="UniProtKB-SubCell"/>
</dbReference>
<dbReference type="SUPFAM" id="SSF57667">
    <property type="entry name" value="beta-beta-alpha zinc fingers"/>
    <property type="match status" value="11"/>
</dbReference>
<evidence type="ECO:0000256" key="10">
    <source>
        <dbReference type="ARBA" id="ARBA00023242"/>
    </source>
</evidence>
<evidence type="ECO:0000256" key="7">
    <source>
        <dbReference type="ARBA" id="ARBA00023015"/>
    </source>
</evidence>
<comment type="similarity">
    <text evidence="2">Belongs to the krueppel C2H2-type zinc-finger protein family.</text>
</comment>
<feature type="domain" description="C2H2-type" evidence="12">
    <location>
        <begin position="231"/>
        <end position="259"/>
    </location>
</feature>
<gene>
    <name evidence="13" type="ORF">PVAND_005083</name>
</gene>
<dbReference type="AlphaFoldDB" id="A0A9J6BZZ4"/>
<dbReference type="InterPro" id="IPR036236">
    <property type="entry name" value="Znf_C2H2_sf"/>
</dbReference>
<dbReference type="PROSITE" id="PS00028">
    <property type="entry name" value="ZINC_FINGER_C2H2_1"/>
    <property type="match status" value="25"/>
</dbReference>
<feature type="domain" description="C2H2-type" evidence="12">
    <location>
        <begin position="35"/>
        <end position="62"/>
    </location>
</feature>
<dbReference type="Pfam" id="PF00096">
    <property type="entry name" value="zf-C2H2"/>
    <property type="match status" value="8"/>
</dbReference>
<dbReference type="PANTHER" id="PTHR24379:SF121">
    <property type="entry name" value="C2H2-TYPE DOMAIN-CONTAINING PROTEIN"/>
    <property type="match status" value="1"/>
</dbReference>
<organism evidence="13 14">
    <name type="scientific">Polypedilum vanderplanki</name>
    <name type="common">Sleeping chironomid midge</name>
    <dbReference type="NCBI Taxonomy" id="319348"/>
    <lineage>
        <taxon>Eukaryota</taxon>
        <taxon>Metazoa</taxon>
        <taxon>Ecdysozoa</taxon>
        <taxon>Arthropoda</taxon>
        <taxon>Hexapoda</taxon>
        <taxon>Insecta</taxon>
        <taxon>Pterygota</taxon>
        <taxon>Neoptera</taxon>
        <taxon>Endopterygota</taxon>
        <taxon>Diptera</taxon>
        <taxon>Nematocera</taxon>
        <taxon>Chironomoidea</taxon>
        <taxon>Chironomidae</taxon>
        <taxon>Chironominae</taxon>
        <taxon>Polypedilum</taxon>
        <taxon>Polypedilum</taxon>
    </lineage>
</organism>
<dbReference type="EMBL" id="JADBJN010000002">
    <property type="protein sequence ID" value="KAG5675157.1"/>
    <property type="molecule type" value="Genomic_DNA"/>
</dbReference>
<evidence type="ECO:0000256" key="11">
    <source>
        <dbReference type="PROSITE-ProRule" id="PRU00042"/>
    </source>
</evidence>
<dbReference type="Gene3D" id="3.30.160.60">
    <property type="entry name" value="Classic Zinc Finger"/>
    <property type="match status" value="14"/>
</dbReference>
<comment type="subcellular location">
    <subcellularLocation>
        <location evidence="1">Nucleus</location>
    </subcellularLocation>
</comment>
<keyword evidence="8" id="KW-0238">DNA-binding</keyword>
<feature type="domain" description="C2H2-type" evidence="12">
    <location>
        <begin position="774"/>
        <end position="801"/>
    </location>
</feature>
<feature type="domain" description="C2H2-type" evidence="12">
    <location>
        <begin position="504"/>
        <end position="527"/>
    </location>
</feature>
<reference evidence="13" key="1">
    <citation type="submission" date="2021-03" db="EMBL/GenBank/DDBJ databases">
        <title>Chromosome level genome of the anhydrobiotic midge Polypedilum vanderplanki.</title>
        <authorList>
            <person name="Yoshida Y."/>
            <person name="Kikawada T."/>
            <person name="Gusev O."/>
        </authorList>
    </citation>
    <scope>NUCLEOTIDE SEQUENCE</scope>
    <source>
        <strain evidence="13">NIAS01</strain>
        <tissue evidence="13">Whole body or cell culture</tissue>
    </source>
</reference>
<proteinExistence type="inferred from homology"/>
<sequence>MNKNKQIVCEVCGELIDEDKYKRHIKNGHKDKRDFRCDICAKEFTSNYNLQYHIAHHLNERNFICNECPRAYNTSADLVQHQRIHEKQRDPYKCEECNLFFEIRSRYNTHMRIHKTTVKGPKVCPVCNKNVMDVKRHHDTVHMNIRNHECDFCFKKFNKKSGLERHVLTVHEKQKNFICEICNAAFGEKSLMLRHIKRHSAVKTSFYCTICKKYVSQIKEHYNTTHKDLPHSCEFCYRRFLKRREYNNHVMTRHTKIRKWLCQLCGKGFVEMYQLKRHFKTHINVDRVTEEDVEKLIENLENSKRKKVAKNYDCDFCNKKFKKKYDIDRHMQSRHKDQKKLGVSVICDKCGKSFDRFSTLEKHLRNHLDFIEIKGEEHTESETDERKNNFDFTEEERKIVPLEIDVETITIKKEPEFIDYNDDDHSFEGFSQNDNLEIKSEDDNLELKDEAEENHPVEKPEDIEEKKKEKLQIRCKVCHNIFTTKNEFREHFMTQHAGENKTSYECKECQKVFDNKKTLISHFKRTHERNDCTECEEIFSSKSELEKHFQKCHDEEEKDQFMCSYCGKILMTERNLKLHIHAIHKNLRYDCTVCSKSFTYKSAMYRHRDREHGKGKIFQCDKCPQRVGTKHELILHNERHHNSMREIAKPEYMCVHCGICFPSSFVLSRHERRIHGVNGDIDDQKECGICHEQFKDFYWKRKHTAQVHLNGKRIMRRCQYCSAEFKLYIDFKNHIESHVGIFICTICGEPFNDLQELSLHGQIHKKIESTLRKYICDHCGHRLFTKVQLQQHMLKHTQNFDVHYCDVCGKSFKFASSLYTHRKYHGEGEFVCSYCSRRFARNSDLVNHIRVHSGEKPFKCQVCGKNFAQKQALYYHHQTHPETRASANCKECNITFSDRKQLKFHEEQVHPDSRPFRCFVCNMTFKYEHNLRRHNTDKHKV</sequence>
<name>A0A9J6BZZ4_POLVA</name>
<comment type="caution">
    <text evidence="13">The sequence shown here is derived from an EMBL/GenBank/DDBJ whole genome shotgun (WGS) entry which is preliminary data.</text>
</comment>
<keyword evidence="3" id="KW-0479">Metal-binding</keyword>
<feature type="domain" description="C2H2-type" evidence="12">
    <location>
        <begin position="803"/>
        <end position="825"/>
    </location>
</feature>
<feature type="domain" description="C2H2-type" evidence="12">
    <location>
        <begin position="530"/>
        <end position="558"/>
    </location>
</feature>
<dbReference type="PROSITE" id="PS50157">
    <property type="entry name" value="ZINC_FINGER_C2H2_2"/>
    <property type="match status" value="23"/>
</dbReference>
<dbReference type="GO" id="GO:0003677">
    <property type="term" value="F:DNA binding"/>
    <property type="evidence" value="ECO:0007669"/>
    <property type="project" value="UniProtKB-KW"/>
</dbReference>
<feature type="domain" description="C2H2-type" evidence="12">
    <location>
        <begin position="177"/>
        <end position="204"/>
    </location>
</feature>
<feature type="domain" description="C2H2-type" evidence="12">
    <location>
        <begin position="473"/>
        <end position="501"/>
    </location>
</feature>
<feature type="domain" description="C2H2-type" evidence="12">
    <location>
        <begin position="63"/>
        <end position="90"/>
    </location>
</feature>
<feature type="domain" description="C2H2-type" evidence="12">
    <location>
        <begin position="618"/>
        <end position="646"/>
    </location>
</feature>
<keyword evidence="7" id="KW-0805">Transcription regulation</keyword>
<evidence type="ECO:0000256" key="2">
    <source>
        <dbReference type="ARBA" id="ARBA00006991"/>
    </source>
</evidence>
<keyword evidence="14" id="KW-1185">Reference proteome</keyword>
<dbReference type="GO" id="GO:0008270">
    <property type="term" value="F:zinc ion binding"/>
    <property type="evidence" value="ECO:0007669"/>
    <property type="project" value="UniProtKB-KW"/>
</dbReference>
<evidence type="ECO:0000256" key="6">
    <source>
        <dbReference type="ARBA" id="ARBA00022833"/>
    </source>
</evidence>
<keyword evidence="5 11" id="KW-0863">Zinc-finger</keyword>
<dbReference type="OrthoDB" id="7752219at2759"/>